<accession>F1KY62</accession>
<dbReference type="GO" id="GO:0006974">
    <property type="term" value="P:DNA damage response"/>
    <property type="evidence" value="ECO:0007669"/>
    <property type="project" value="UniProtKB-ARBA"/>
</dbReference>
<organism evidence="3">
    <name type="scientific">Ascaris suum</name>
    <name type="common">Pig roundworm</name>
    <name type="synonym">Ascaris lumbricoides</name>
    <dbReference type="NCBI Taxonomy" id="6253"/>
    <lineage>
        <taxon>Eukaryota</taxon>
        <taxon>Metazoa</taxon>
        <taxon>Ecdysozoa</taxon>
        <taxon>Nematoda</taxon>
        <taxon>Chromadorea</taxon>
        <taxon>Rhabditida</taxon>
        <taxon>Spirurina</taxon>
        <taxon>Ascaridomorpha</taxon>
        <taxon>Ascaridoidea</taxon>
        <taxon>Ascarididae</taxon>
        <taxon>Ascaris</taxon>
    </lineage>
</organism>
<dbReference type="PANTHER" id="PTHR23099:SF0">
    <property type="entry name" value="GERM CELL NUCLEAR ACIDIC PROTEIN"/>
    <property type="match status" value="1"/>
</dbReference>
<dbReference type="Pfam" id="PF10263">
    <property type="entry name" value="SprT-like"/>
    <property type="match status" value="1"/>
</dbReference>
<dbReference type="EMBL" id="JI167881">
    <property type="protein sequence ID" value="ADY42816.1"/>
    <property type="molecule type" value="mRNA"/>
</dbReference>
<feature type="compositionally biased region" description="Basic and acidic residues" evidence="1">
    <location>
        <begin position="232"/>
        <end position="243"/>
    </location>
</feature>
<evidence type="ECO:0000313" key="3">
    <source>
        <dbReference type="EMBL" id="ADY42816.1"/>
    </source>
</evidence>
<feature type="compositionally biased region" description="Acidic residues" evidence="1">
    <location>
        <begin position="256"/>
        <end position="285"/>
    </location>
</feature>
<dbReference type="PANTHER" id="PTHR23099">
    <property type="entry name" value="TRANSCRIPTIONAL REGULATOR"/>
    <property type="match status" value="1"/>
</dbReference>
<feature type="compositionally biased region" description="Acidic residues" evidence="1">
    <location>
        <begin position="218"/>
        <end position="231"/>
    </location>
</feature>
<proteinExistence type="evidence at transcript level"/>
<dbReference type="SMART" id="SM00731">
    <property type="entry name" value="SprT"/>
    <property type="match status" value="1"/>
</dbReference>
<dbReference type="InterPro" id="IPR006640">
    <property type="entry name" value="SprT-like_domain"/>
</dbReference>
<feature type="region of interest" description="Disordered" evidence="1">
    <location>
        <begin position="301"/>
        <end position="328"/>
    </location>
</feature>
<reference evidence="3" key="1">
    <citation type="journal article" date="2011" name="Genome Res.">
        <title>Deep small RNA sequencing from the nematode Ascaris reveals conservation, functional diversification, and novel developmental profiles.</title>
        <authorList>
            <person name="Wang J."/>
            <person name="Czech B."/>
            <person name="Crunk A."/>
            <person name="Wallace A."/>
            <person name="Mitreva M."/>
            <person name="Hannon G.J."/>
            <person name="Davis R.E."/>
        </authorList>
    </citation>
    <scope>NUCLEOTIDE SEQUENCE</scope>
</reference>
<evidence type="ECO:0000256" key="1">
    <source>
        <dbReference type="SAM" id="MobiDB-lite"/>
    </source>
</evidence>
<sequence length="609" mass="69580">MPLHLRRIVLDDSSDASMISLQSGSDSSKNLVASPETAAVDGMNSGCSMEQSIRDVSHALENMSVVELKEVPEVEQKSRSGVWECEIEIDEGDEDEYVEDSFLVKDSECEGDDASLGFECDELSAINELRTALQRRRVRPTKYMESTPLRTKLVSPKGLTAEKTQKSMLVSLEDEESRRLLVEIYPELKDATTTSGSSTAQLKKPPAFSLESEKDYEEKEEGEESGEDEESFEKYLKKLKGDQSADEDSEVRCYNDDLDDFIVDDDEPLDDEDGSEDEGNDDSGSDEISLRDVLPHHLFLPPHRQHRHEEKENKKGPILSIPPHEKEKRRRDLIKLFSTSSPMKEILRQSNRKSDMNEKMSDEERFLMALTPGGPKHPEAEIFVKTKFARIREDLTRKLFDIYRRRCFEGRLDKEMKIEWNNRLRLTAGRCRCVRNGSATIELSVKVCTSPERVRDTLLHELCHAAVWVIDRVANGGHGPVWKYWAMRCVAVFSSLPPIERCHNYKVDAKFLYVCNRCGQTIKRHTKSLDTERKICALCRGRFELQRSDGRAIETTKRTNKFADFVKGNYAEVKKTGMKHGEVMKILSQKFKEKAERKTEEADGEEADG</sequence>
<dbReference type="GO" id="GO:0005634">
    <property type="term" value="C:nucleus"/>
    <property type="evidence" value="ECO:0007669"/>
    <property type="project" value="TreeGrafter"/>
</dbReference>
<name>F1KY62_ASCSU</name>
<feature type="region of interest" description="Disordered" evidence="1">
    <location>
        <begin position="191"/>
        <end position="288"/>
    </location>
</feature>
<feature type="compositionally biased region" description="Polar residues" evidence="1">
    <location>
        <begin position="191"/>
        <end position="201"/>
    </location>
</feature>
<feature type="domain" description="SprT-like" evidence="2">
    <location>
        <begin position="393"/>
        <end position="546"/>
    </location>
</feature>
<dbReference type="AlphaFoldDB" id="F1KY62"/>
<protein>
    <submittedName>
        <fullName evidence="3">Acidic repeat-containing protein</fullName>
    </submittedName>
</protein>
<evidence type="ECO:0000259" key="2">
    <source>
        <dbReference type="SMART" id="SM00731"/>
    </source>
</evidence>